<dbReference type="InterPro" id="IPR001581">
    <property type="entry name" value="Leukemia_IF/oncostatin"/>
</dbReference>
<evidence type="ECO:0000256" key="5">
    <source>
        <dbReference type="ARBA" id="ARBA00022729"/>
    </source>
</evidence>
<dbReference type="SUPFAM" id="SSF47266">
    <property type="entry name" value="4-helical cytokines"/>
    <property type="match status" value="1"/>
</dbReference>
<comment type="subcellular location">
    <subcellularLocation>
        <location evidence="1">Secreted</location>
    </subcellularLocation>
</comment>
<accession>A0A2J8QNK7</accession>
<keyword evidence="6" id="KW-1015">Disulfide bond</keyword>
<keyword evidence="5" id="KW-0732">Signal</keyword>
<evidence type="ECO:0000256" key="4">
    <source>
        <dbReference type="ARBA" id="ARBA00022525"/>
    </source>
</evidence>
<evidence type="ECO:0000313" key="9">
    <source>
        <dbReference type="Proteomes" id="UP000236370"/>
    </source>
</evidence>
<dbReference type="InterPro" id="IPR019827">
    <property type="entry name" value="Leukemia_IF/oncostatin_CS"/>
</dbReference>
<protein>
    <submittedName>
        <fullName evidence="8">OSM isoform 2</fullName>
    </submittedName>
</protein>
<dbReference type="GO" id="GO:0006955">
    <property type="term" value="P:immune response"/>
    <property type="evidence" value="ECO:0007669"/>
    <property type="project" value="InterPro"/>
</dbReference>
<proteinExistence type="inferred from homology"/>
<dbReference type="PANTHER" id="PTHR14261:SF0">
    <property type="entry name" value="ONCOSTATIN-M"/>
    <property type="match status" value="1"/>
</dbReference>
<comment type="caution">
    <text evidence="8">The sequence shown here is derived from an EMBL/GenBank/DDBJ whole genome shotgun (WGS) entry which is preliminary data.</text>
</comment>
<dbReference type="GO" id="GO:0005147">
    <property type="term" value="F:oncostatin-M receptor binding"/>
    <property type="evidence" value="ECO:0007669"/>
    <property type="project" value="InterPro"/>
</dbReference>
<organism evidence="8 9">
    <name type="scientific">Pan troglodytes</name>
    <name type="common">Chimpanzee</name>
    <dbReference type="NCBI Taxonomy" id="9598"/>
    <lineage>
        <taxon>Eukaryota</taxon>
        <taxon>Metazoa</taxon>
        <taxon>Chordata</taxon>
        <taxon>Craniata</taxon>
        <taxon>Vertebrata</taxon>
        <taxon>Euteleostomi</taxon>
        <taxon>Mammalia</taxon>
        <taxon>Eutheria</taxon>
        <taxon>Euarchontoglires</taxon>
        <taxon>Primates</taxon>
        <taxon>Haplorrhini</taxon>
        <taxon>Catarrhini</taxon>
        <taxon>Hominidae</taxon>
        <taxon>Pan</taxon>
    </lineage>
</organism>
<dbReference type="EMBL" id="NBAG03000026">
    <property type="protein sequence ID" value="PNI97857.1"/>
    <property type="molecule type" value="Genomic_DNA"/>
</dbReference>
<dbReference type="GO" id="GO:0005125">
    <property type="term" value="F:cytokine activity"/>
    <property type="evidence" value="ECO:0007669"/>
    <property type="project" value="UniProtKB-KW"/>
</dbReference>
<comment type="similarity">
    <text evidence="2">Belongs to the LIF/OSM family.</text>
</comment>
<dbReference type="GO" id="GO:0023051">
    <property type="term" value="P:regulation of signaling"/>
    <property type="evidence" value="ECO:0007669"/>
    <property type="project" value="UniProtKB-ARBA"/>
</dbReference>
<dbReference type="InterPro" id="IPR009079">
    <property type="entry name" value="4_helix_cytokine-like_core"/>
</dbReference>
<feature type="region of interest" description="Disordered" evidence="7">
    <location>
        <begin position="141"/>
        <end position="163"/>
    </location>
</feature>
<reference evidence="8 9" key="1">
    <citation type="submission" date="2017-12" db="EMBL/GenBank/DDBJ databases">
        <title>High-resolution comparative analysis of great ape genomes.</title>
        <authorList>
            <person name="Pollen A."/>
            <person name="Hastie A."/>
            <person name="Hormozdiari F."/>
            <person name="Dougherty M."/>
            <person name="Liu R."/>
            <person name="Chaisson M."/>
            <person name="Hoppe E."/>
            <person name="Hill C."/>
            <person name="Pang A."/>
            <person name="Hillier L."/>
            <person name="Baker C."/>
            <person name="Armstrong J."/>
            <person name="Shendure J."/>
            <person name="Paten B."/>
            <person name="Wilson R."/>
            <person name="Chao H."/>
            <person name="Schneider V."/>
            <person name="Ventura M."/>
            <person name="Kronenberg Z."/>
            <person name="Murali S."/>
            <person name="Gordon D."/>
            <person name="Cantsilieris S."/>
            <person name="Munson K."/>
            <person name="Nelson B."/>
            <person name="Raja A."/>
            <person name="Underwood J."/>
            <person name="Diekhans M."/>
            <person name="Fiddes I."/>
            <person name="Haussler D."/>
            <person name="Eichler E."/>
        </authorList>
    </citation>
    <scope>NUCLEOTIDE SEQUENCE [LARGE SCALE GENOMIC DNA]</scope>
    <source>
        <strain evidence="8">Yerkes chimp pedigree #C0471</strain>
    </source>
</reference>
<dbReference type="GO" id="GO:0038165">
    <property type="term" value="P:oncostatin-M-mediated signaling pathway"/>
    <property type="evidence" value="ECO:0007669"/>
    <property type="project" value="InterPro"/>
</dbReference>
<dbReference type="PROSITE" id="PS00590">
    <property type="entry name" value="LIF_OSM"/>
    <property type="match status" value="1"/>
</dbReference>
<evidence type="ECO:0000313" key="8">
    <source>
        <dbReference type="EMBL" id="PNI97857.1"/>
    </source>
</evidence>
<dbReference type="SMART" id="SM00080">
    <property type="entry name" value="LIF_OSM"/>
    <property type="match status" value="1"/>
</dbReference>
<dbReference type="FunFam" id="1.20.1250.10:FF:000031">
    <property type="entry name" value="Oncostatin M"/>
    <property type="match status" value="1"/>
</dbReference>
<evidence type="ECO:0000256" key="3">
    <source>
        <dbReference type="ARBA" id="ARBA00022514"/>
    </source>
</evidence>
<dbReference type="Proteomes" id="UP000236370">
    <property type="component" value="Unassembled WGS sequence"/>
</dbReference>
<dbReference type="GO" id="GO:0005615">
    <property type="term" value="C:extracellular space"/>
    <property type="evidence" value="ECO:0007669"/>
    <property type="project" value="UniProtKB-KW"/>
</dbReference>
<keyword evidence="4" id="KW-0964">Secreted</keyword>
<name>A0A2J8QNK7_PANTR</name>
<sequence>MASMAAIGSCSKEYRVLLGQLQKQTDLMQDTSRLLDPYIRIQGLDVPKLREHCRERPGAFPSEETLKGLGRRGFLQTLNATLGCVLHRLADLEQRLPKAQDLERSGLNIEDLEKLQMARPNILGLRNNIYCMAQLLDNSDTAEPTKAGRGASQPPTPTPASDAFQRKLEGCRFLHGYHRFMHSVGRVFSKWGESPNRSRRHSPHQALRKGVRRTRPSRKGKRLMPRGQLPR</sequence>
<dbReference type="PANTHER" id="PTHR14261">
    <property type="entry name" value="ONCOSTATIN M"/>
    <property type="match status" value="1"/>
</dbReference>
<evidence type="ECO:0000256" key="6">
    <source>
        <dbReference type="ARBA" id="ARBA00023157"/>
    </source>
</evidence>
<dbReference type="Gene3D" id="1.20.1250.10">
    <property type="match status" value="1"/>
</dbReference>
<dbReference type="Pfam" id="PF01291">
    <property type="entry name" value="LIF_OSM"/>
    <property type="match status" value="1"/>
</dbReference>
<dbReference type="InterPro" id="IPR039578">
    <property type="entry name" value="OSM"/>
</dbReference>
<evidence type="ECO:0000256" key="7">
    <source>
        <dbReference type="SAM" id="MobiDB-lite"/>
    </source>
</evidence>
<feature type="compositionally biased region" description="Basic residues" evidence="7">
    <location>
        <begin position="197"/>
        <end position="224"/>
    </location>
</feature>
<feature type="region of interest" description="Disordered" evidence="7">
    <location>
        <begin position="192"/>
        <end position="231"/>
    </location>
</feature>
<evidence type="ECO:0000256" key="1">
    <source>
        <dbReference type="ARBA" id="ARBA00004613"/>
    </source>
</evidence>
<gene>
    <name evidence="8" type="ORF">CK820_G0024500</name>
</gene>
<evidence type="ECO:0000256" key="2">
    <source>
        <dbReference type="ARBA" id="ARBA00005971"/>
    </source>
</evidence>
<keyword evidence="3" id="KW-0202">Cytokine</keyword>
<dbReference type="GO" id="GO:0010646">
    <property type="term" value="P:regulation of cell communication"/>
    <property type="evidence" value="ECO:0007669"/>
    <property type="project" value="UniProtKB-ARBA"/>
</dbReference>
<dbReference type="AlphaFoldDB" id="A0A2J8QNK7"/>